<proteinExistence type="predicted"/>
<gene>
    <name evidence="1" type="ORF">PISMIDRAFT_296274</name>
</gene>
<keyword evidence="2" id="KW-1185">Reference proteome</keyword>
<evidence type="ECO:0000313" key="2">
    <source>
        <dbReference type="Proteomes" id="UP000054018"/>
    </source>
</evidence>
<accession>A0A0D0AEG5</accession>
<protein>
    <submittedName>
        <fullName evidence="1">Uncharacterized protein</fullName>
    </submittedName>
</protein>
<dbReference type="Proteomes" id="UP000054018">
    <property type="component" value="Unassembled WGS sequence"/>
</dbReference>
<evidence type="ECO:0000313" key="1">
    <source>
        <dbReference type="EMBL" id="KIK30488.1"/>
    </source>
</evidence>
<sequence>MSQEVQSLFHKIQINMVRHWLKCGPKQYGRRLLEVTTTCTPSALTTLLPLQSQAGTGWQQDDPVLTTIIMEISGYRAARMRGSLCPESNAAGRDGSPWPNPLIYLFLRSPMRGNCYFIHGKKM</sequence>
<reference evidence="2" key="2">
    <citation type="submission" date="2015-01" db="EMBL/GenBank/DDBJ databases">
        <title>Evolutionary Origins and Diversification of the Mycorrhizal Mutualists.</title>
        <authorList>
            <consortium name="DOE Joint Genome Institute"/>
            <consortium name="Mycorrhizal Genomics Consortium"/>
            <person name="Kohler A."/>
            <person name="Kuo A."/>
            <person name="Nagy L.G."/>
            <person name="Floudas D."/>
            <person name="Copeland A."/>
            <person name="Barry K.W."/>
            <person name="Cichocki N."/>
            <person name="Veneault-Fourrey C."/>
            <person name="LaButti K."/>
            <person name="Lindquist E.A."/>
            <person name="Lipzen A."/>
            <person name="Lundell T."/>
            <person name="Morin E."/>
            <person name="Murat C."/>
            <person name="Riley R."/>
            <person name="Ohm R."/>
            <person name="Sun H."/>
            <person name="Tunlid A."/>
            <person name="Henrissat B."/>
            <person name="Grigoriev I.V."/>
            <person name="Hibbett D.S."/>
            <person name="Martin F."/>
        </authorList>
    </citation>
    <scope>NUCLEOTIDE SEQUENCE [LARGE SCALE GENOMIC DNA]</scope>
    <source>
        <strain evidence="2">441</strain>
    </source>
</reference>
<dbReference type="EMBL" id="KN833686">
    <property type="protein sequence ID" value="KIK30488.1"/>
    <property type="molecule type" value="Genomic_DNA"/>
</dbReference>
<dbReference type="HOGENOM" id="CLU_2016149_0_0_1"/>
<organism evidence="1 2">
    <name type="scientific">Pisolithus microcarpus 441</name>
    <dbReference type="NCBI Taxonomy" id="765257"/>
    <lineage>
        <taxon>Eukaryota</taxon>
        <taxon>Fungi</taxon>
        <taxon>Dikarya</taxon>
        <taxon>Basidiomycota</taxon>
        <taxon>Agaricomycotina</taxon>
        <taxon>Agaricomycetes</taxon>
        <taxon>Agaricomycetidae</taxon>
        <taxon>Boletales</taxon>
        <taxon>Sclerodermatineae</taxon>
        <taxon>Pisolithaceae</taxon>
        <taxon>Pisolithus</taxon>
    </lineage>
</organism>
<reference evidence="1 2" key="1">
    <citation type="submission" date="2014-04" db="EMBL/GenBank/DDBJ databases">
        <authorList>
            <consortium name="DOE Joint Genome Institute"/>
            <person name="Kuo A."/>
            <person name="Kohler A."/>
            <person name="Costa M.D."/>
            <person name="Nagy L.G."/>
            <person name="Floudas D."/>
            <person name="Copeland A."/>
            <person name="Barry K.W."/>
            <person name="Cichocki N."/>
            <person name="Veneault-Fourrey C."/>
            <person name="LaButti K."/>
            <person name="Lindquist E.A."/>
            <person name="Lipzen A."/>
            <person name="Lundell T."/>
            <person name="Morin E."/>
            <person name="Murat C."/>
            <person name="Sun H."/>
            <person name="Tunlid A."/>
            <person name="Henrissat B."/>
            <person name="Grigoriev I.V."/>
            <person name="Hibbett D.S."/>
            <person name="Martin F."/>
            <person name="Nordberg H.P."/>
            <person name="Cantor M.N."/>
            <person name="Hua S.X."/>
        </authorList>
    </citation>
    <scope>NUCLEOTIDE SEQUENCE [LARGE SCALE GENOMIC DNA]</scope>
    <source>
        <strain evidence="1 2">441</strain>
    </source>
</reference>
<dbReference type="AlphaFoldDB" id="A0A0D0AEG5"/>
<name>A0A0D0AEG5_9AGAM</name>